<reference evidence="6" key="1">
    <citation type="journal article" date="2019" name="Int. J. Syst. Evol. Microbiol.">
        <title>The Global Catalogue of Microorganisms (GCM) 10K type strain sequencing project: providing services to taxonomists for standard genome sequencing and annotation.</title>
        <authorList>
            <consortium name="The Broad Institute Genomics Platform"/>
            <consortium name="The Broad Institute Genome Sequencing Center for Infectious Disease"/>
            <person name="Wu L."/>
            <person name="Ma J."/>
        </authorList>
    </citation>
    <scope>NUCLEOTIDE SEQUENCE [LARGE SCALE GENOMIC DNA]</scope>
    <source>
        <strain evidence="6">JCM 18127</strain>
    </source>
</reference>
<protein>
    <submittedName>
        <fullName evidence="5">SGNH hydrolase domain-containing protein</fullName>
    </submittedName>
</protein>
<keyword evidence="6" id="KW-1185">Reference proteome</keyword>
<dbReference type="Proteomes" id="UP001500621">
    <property type="component" value="Unassembled WGS sequence"/>
</dbReference>
<feature type="transmembrane region" description="Helical" evidence="2">
    <location>
        <begin position="202"/>
        <end position="220"/>
    </location>
</feature>
<dbReference type="InterPro" id="IPR050879">
    <property type="entry name" value="Acyltransferase_3"/>
</dbReference>
<evidence type="ECO:0000259" key="3">
    <source>
        <dbReference type="Pfam" id="PF01757"/>
    </source>
</evidence>
<feature type="transmembrane region" description="Helical" evidence="2">
    <location>
        <begin position="259"/>
        <end position="277"/>
    </location>
</feature>
<accession>A0ABP8VY36</accession>
<feature type="compositionally biased region" description="Basic and acidic residues" evidence="1">
    <location>
        <begin position="15"/>
        <end position="26"/>
    </location>
</feature>
<feature type="transmembrane region" description="Helical" evidence="2">
    <location>
        <begin position="283"/>
        <end position="302"/>
    </location>
</feature>
<name>A0ABP8VY36_9ACTN</name>
<feature type="transmembrane region" description="Helical" evidence="2">
    <location>
        <begin position="388"/>
        <end position="409"/>
    </location>
</feature>
<keyword evidence="2" id="KW-1133">Transmembrane helix</keyword>
<sequence>MPDRLGPHPPTPPRDPGRAAGGDRRAAPGPGFRGDIQGMRALAVLAIMLFHAGYSPYPGGFVTLDVFFVVSGFLITSLLLKEVARDGTISLTRFYVRRARRILPAATLVTIATVAASVLWISLVDAQDVAVDALWVALFAGNVRFALEGTDYFAAEASPSPLQHYWSLAVEEQFYLVLPLVVVACVLWAVRRGGSHRRAITVALAAVTVVSFAWSVHASVASPETAYFSTFTRTWEFGVGALLALAAPVMRGVGRRPRGALALLGLGAIVVACFTVTESTPFPGWAALLPVLGTGAVMIAGAEAHQTPGLTQRALACAPLRWVGDASYSLYLWHWPVLVVASQHLGRDLTGPETLFVVAVTFALSWATYRFVETPFRTPSRRSARRVLTLYPASVALVVASSVVAVGVVDARLGGGDTPAISTDDFTRAPDGGELSEDPAVALVEASTRAAQQGAAVPADLTPDLRDLKADRADLGECDYRAAPWRLCPRGDLDGSRTLVLLGNSHGRHWIPALEEVAEQAGWRTYYLVKSACTPARVETVRAGTDRVWEECSEFNAWAAEQVARLSPDLVVVSGSAPPQVMVDGGATNDREVITAEMRRGWADLLAEMTPLAGRTAVLADVPRRRTEPGVCLGRPDATLRACLDRPVERAAEIGELAREAAAEARVPYAETEQWFCADGRCPAVVGEFVTMRDTGHVTTAYARELARPLGRALGMLGRPQLDGRRS</sequence>
<dbReference type="InterPro" id="IPR043968">
    <property type="entry name" value="SGNH"/>
</dbReference>
<gene>
    <name evidence="5" type="ORF">GCM10023226_10700</name>
</gene>
<feature type="transmembrane region" description="Helical" evidence="2">
    <location>
        <begin position="173"/>
        <end position="190"/>
    </location>
</feature>
<feature type="domain" description="SGNH" evidence="4">
    <location>
        <begin position="478"/>
        <end position="708"/>
    </location>
</feature>
<dbReference type="InterPro" id="IPR002656">
    <property type="entry name" value="Acyl_transf_3_dom"/>
</dbReference>
<keyword evidence="2" id="KW-0472">Membrane</keyword>
<dbReference type="EMBL" id="BAABIM010000001">
    <property type="protein sequence ID" value="GAA4675414.1"/>
    <property type="molecule type" value="Genomic_DNA"/>
</dbReference>
<feature type="transmembrane region" description="Helical" evidence="2">
    <location>
        <begin position="226"/>
        <end position="247"/>
    </location>
</feature>
<comment type="caution">
    <text evidence="5">The sequence shown here is derived from an EMBL/GenBank/DDBJ whole genome shotgun (WGS) entry which is preliminary data.</text>
</comment>
<organism evidence="5 6">
    <name type="scientific">Nocardioides nanhaiensis</name>
    <dbReference type="NCBI Taxonomy" id="1476871"/>
    <lineage>
        <taxon>Bacteria</taxon>
        <taxon>Bacillati</taxon>
        <taxon>Actinomycetota</taxon>
        <taxon>Actinomycetes</taxon>
        <taxon>Propionibacteriales</taxon>
        <taxon>Nocardioidaceae</taxon>
        <taxon>Nocardioides</taxon>
    </lineage>
</organism>
<evidence type="ECO:0000256" key="2">
    <source>
        <dbReference type="SAM" id="Phobius"/>
    </source>
</evidence>
<keyword evidence="2" id="KW-0812">Transmembrane</keyword>
<dbReference type="Pfam" id="PF01757">
    <property type="entry name" value="Acyl_transf_3"/>
    <property type="match status" value="1"/>
</dbReference>
<keyword evidence="5" id="KW-0378">Hydrolase</keyword>
<evidence type="ECO:0000256" key="1">
    <source>
        <dbReference type="SAM" id="MobiDB-lite"/>
    </source>
</evidence>
<feature type="region of interest" description="Disordered" evidence="1">
    <location>
        <begin position="1"/>
        <end position="27"/>
    </location>
</feature>
<feature type="transmembrane region" description="Helical" evidence="2">
    <location>
        <begin position="101"/>
        <end position="123"/>
    </location>
</feature>
<feature type="transmembrane region" description="Helical" evidence="2">
    <location>
        <begin position="60"/>
        <end position="80"/>
    </location>
</feature>
<evidence type="ECO:0000313" key="5">
    <source>
        <dbReference type="EMBL" id="GAA4675414.1"/>
    </source>
</evidence>
<dbReference type="PANTHER" id="PTHR23028">
    <property type="entry name" value="ACETYLTRANSFERASE"/>
    <property type="match status" value="1"/>
</dbReference>
<evidence type="ECO:0000259" key="4">
    <source>
        <dbReference type="Pfam" id="PF19040"/>
    </source>
</evidence>
<feature type="domain" description="Acyltransferase 3" evidence="3">
    <location>
        <begin position="35"/>
        <end position="370"/>
    </location>
</feature>
<proteinExistence type="predicted"/>
<dbReference type="PANTHER" id="PTHR23028:SF53">
    <property type="entry name" value="ACYL_TRANSF_3 DOMAIN-CONTAINING PROTEIN"/>
    <property type="match status" value="1"/>
</dbReference>
<dbReference type="GO" id="GO:0016787">
    <property type="term" value="F:hydrolase activity"/>
    <property type="evidence" value="ECO:0007669"/>
    <property type="project" value="UniProtKB-KW"/>
</dbReference>
<evidence type="ECO:0000313" key="6">
    <source>
        <dbReference type="Proteomes" id="UP001500621"/>
    </source>
</evidence>
<dbReference type="Pfam" id="PF19040">
    <property type="entry name" value="SGNH"/>
    <property type="match status" value="1"/>
</dbReference>